<feature type="transmembrane region" description="Helical" evidence="2">
    <location>
        <begin position="62"/>
        <end position="83"/>
    </location>
</feature>
<gene>
    <name evidence="3" type="ORF">D0Y96_03830</name>
</gene>
<keyword evidence="2" id="KW-0472">Membrane</keyword>
<name>A0A372IQX0_9BACT</name>
<evidence type="ECO:0000256" key="2">
    <source>
        <dbReference type="SAM" id="Phobius"/>
    </source>
</evidence>
<evidence type="ECO:0000313" key="3">
    <source>
        <dbReference type="EMBL" id="RFU17306.1"/>
    </source>
</evidence>
<organism evidence="3 4">
    <name type="scientific">Paracidobacterium acidisoli</name>
    <dbReference type="NCBI Taxonomy" id="2303751"/>
    <lineage>
        <taxon>Bacteria</taxon>
        <taxon>Pseudomonadati</taxon>
        <taxon>Acidobacteriota</taxon>
        <taxon>Terriglobia</taxon>
        <taxon>Terriglobales</taxon>
        <taxon>Acidobacteriaceae</taxon>
        <taxon>Paracidobacterium</taxon>
    </lineage>
</organism>
<accession>A0A372IQX0</accession>
<dbReference type="Proteomes" id="UP000264702">
    <property type="component" value="Unassembled WGS sequence"/>
</dbReference>
<sequence length="100" mass="10826">MLRTRRGSRGKAGISDQRLAKTADPSAAELPDGCSFGRDDNNFLYGWGDNDSLYGRCFSSRLIAALILALALSGFTSMCRYMAADSIGMIITLFMVGMTD</sequence>
<comment type="caution">
    <text evidence="3">The sequence shown here is derived from an EMBL/GenBank/DDBJ whole genome shotgun (WGS) entry which is preliminary data.</text>
</comment>
<keyword evidence="2" id="KW-0812">Transmembrane</keyword>
<protein>
    <submittedName>
        <fullName evidence="3">Uncharacterized protein</fullName>
    </submittedName>
</protein>
<evidence type="ECO:0000313" key="4">
    <source>
        <dbReference type="Proteomes" id="UP000264702"/>
    </source>
</evidence>
<keyword evidence="2" id="KW-1133">Transmembrane helix</keyword>
<proteinExistence type="predicted"/>
<reference evidence="3 4" key="1">
    <citation type="submission" date="2018-08" db="EMBL/GenBank/DDBJ databases">
        <title>Acidipila sp. 4G-K13, an acidobacterium isolated from forest soil.</title>
        <authorList>
            <person name="Gao Z.-H."/>
            <person name="Qiu L.-H."/>
        </authorList>
    </citation>
    <scope>NUCLEOTIDE SEQUENCE [LARGE SCALE GENOMIC DNA]</scope>
    <source>
        <strain evidence="3 4">4G-K13</strain>
    </source>
</reference>
<evidence type="ECO:0000256" key="1">
    <source>
        <dbReference type="SAM" id="MobiDB-lite"/>
    </source>
</evidence>
<keyword evidence="4" id="KW-1185">Reference proteome</keyword>
<feature type="region of interest" description="Disordered" evidence="1">
    <location>
        <begin position="1"/>
        <end position="28"/>
    </location>
</feature>
<dbReference type="AlphaFoldDB" id="A0A372IQX0"/>
<dbReference type="EMBL" id="QVQT01000002">
    <property type="protein sequence ID" value="RFU17306.1"/>
    <property type="molecule type" value="Genomic_DNA"/>
</dbReference>